<protein>
    <submittedName>
        <fullName evidence="6">ABC transporter ATP-binding protein</fullName>
    </submittedName>
</protein>
<comment type="caution">
    <text evidence="6">The sequence shown here is derived from an EMBL/GenBank/DDBJ whole genome shotgun (WGS) entry which is preliminary data.</text>
</comment>
<sequence>MHTSDLVVETTALTKRYRGGQLAVDSLDLKVRRGEIYGLVGPNGAGKTTTLRMLVGLIRPTAGTALVAGHKPGAPAGLRRIGAVIENPAFYTYLSGRDNLRVVAHYGGIAETAVDTALEEVDLLPAAKGGYGSYSLGMKQRLGVAAALIKEPELLILDEPTNGLDPQGMVEMRGLIKSLGTAGRTVLVSSHLLSEMQKICDRFGVIQNGRLIAEDELADARQAGLLIRGNPAGRVRVALERVAGAKAIAVRDGAFMVNADHVQAAEIHRALVRAGVEITELRPAERSLEEVFLEITGGRQ</sequence>
<proteinExistence type="inferred from homology"/>
<dbReference type="SMART" id="SM00382">
    <property type="entry name" value="AAA"/>
    <property type="match status" value="1"/>
</dbReference>
<name>A0A934NGZ4_9BACT</name>
<dbReference type="Pfam" id="PF00005">
    <property type="entry name" value="ABC_tran"/>
    <property type="match status" value="1"/>
</dbReference>
<dbReference type="GO" id="GO:0005524">
    <property type="term" value="F:ATP binding"/>
    <property type="evidence" value="ECO:0007669"/>
    <property type="project" value="UniProtKB-KW"/>
</dbReference>
<dbReference type="InterPro" id="IPR003439">
    <property type="entry name" value="ABC_transporter-like_ATP-bd"/>
</dbReference>
<organism evidence="6 7">
    <name type="scientific">Candidatus Dormiibacter inghamiae</name>
    <dbReference type="NCBI Taxonomy" id="3127013"/>
    <lineage>
        <taxon>Bacteria</taxon>
        <taxon>Bacillati</taxon>
        <taxon>Candidatus Dormiibacterota</taxon>
        <taxon>Candidatus Dormibacteria</taxon>
        <taxon>Candidatus Dormibacterales</taxon>
        <taxon>Candidatus Dormibacteraceae</taxon>
        <taxon>Candidatus Dormiibacter</taxon>
    </lineage>
</organism>
<keyword evidence="2" id="KW-0813">Transport</keyword>
<dbReference type="EMBL" id="JAEKNQ010000025">
    <property type="protein sequence ID" value="MBJ7602827.1"/>
    <property type="molecule type" value="Genomic_DNA"/>
</dbReference>
<dbReference type="RefSeq" id="WP_338177818.1">
    <property type="nucleotide sequence ID" value="NZ_JAEKNQ010000025.1"/>
</dbReference>
<keyword evidence="3" id="KW-0547">Nucleotide-binding</keyword>
<dbReference type="PROSITE" id="PS50893">
    <property type="entry name" value="ABC_TRANSPORTER_2"/>
    <property type="match status" value="1"/>
</dbReference>
<dbReference type="AlphaFoldDB" id="A0A934NGZ4"/>
<evidence type="ECO:0000313" key="6">
    <source>
        <dbReference type="EMBL" id="MBJ7602827.1"/>
    </source>
</evidence>
<feature type="domain" description="ABC transporter" evidence="5">
    <location>
        <begin position="8"/>
        <end position="233"/>
    </location>
</feature>
<dbReference type="InterPro" id="IPR003593">
    <property type="entry name" value="AAA+_ATPase"/>
</dbReference>
<accession>A0A934NGZ4</accession>
<dbReference type="Gene3D" id="3.40.50.300">
    <property type="entry name" value="P-loop containing nucleotide triphosphate hydrolases"/>
    <property type="match status" value="1"/>
</dbReference>
<dbReference type="SUPFAM" id="SSF52540">
    <property type="entry name" value="P-loop containing nucleoside triphosphate hydrolases"/>
    <property type="match status" value="1"/>
</dbReference>
<gene>
    <name evidence="6" type="ORF">JF888_06495</name>
</gene>
<evidence type="ECO:0000256" key="4">
    <source>
        <dbReference type="ARBA" id="ARBA00022840"/>
    </source>
</evidence>
<dbReference type="PANTHER" id="PTHR43335">
    <property type="entry name" value="ABC TRANSPORTER, ATP-BINDING PROTEIN"/>
    <property type="match status" value="1"/>
</dbReference>
<dbReference type="InterPro" id="IPR027417">
    <property type="entry name" value="P-loop_NTPase"/>
</dbReference>
<dbReference type="Proteomes" id="UP000620075">
    <property type="component" value="Unassembled WGS sequence"/>
</dbReference>
<evidence type="ECO:0000313" key="7">
    <source>
        <dbReference type="Proteomes" id="UP000620075"/>
    </source>
</evidence>
<keyword evidence="4 6" id="KW-0067">ATP-binding</keyword>
<comment type="similarity">
    <text evidence="1">Belongs to the ABC transporter superfamily.</text>
</comment>
<reference evidence="6 7" key="1">
    <citation type="submission" date="2020-10" db="EMBL/GenBank/DDBJ databases">
        <title>Ca. Dormibacterota MAGs.</title>
        <authorList>
            <person name="Montgomery K."/>
        </authorList>
    </citation>
    <scope>NUCLEOTIDE SEQUENCE [LARGE SCALE GENOMIC DNA]</scope>
    <source>
        <strain evidence="6">SC8811_S16_3</strain>
    </source>
</reference>
<evidence type="ECO:0000256" key="3">
    <source>
        <dbReference type="ARBA" id="ARBA00022741"/>
    </source>
</evidence>
<dbReference type="InterPro" id="IPR017871">
    <property type="entry name" value="ABC_transporter-like_CS"/>
</dbReference>
<evidence type="ECO:0000256" key="2">
    <source>
        <dbReference type="ARBA" id="ARBA00022448"/>
    </source>
</evidence>
<evidence type="ECO:0000256" key="1">
    <source>
        <dbReference type="ARBA" id="ARBA00005417"/>
    </source>
</evidence>
<evidence type="ECO:0000259" key="5">
    <source>
        <dbReference type="PROSITE" id="PS50893"/>
    </source>
</evidence>
<dbReference type="PANTHER" id="PTHR43335:SF4">
    <property type="entry name" value="ABC TRANSPORTER, ATP-BINDING PROTEIN"/>
    <property type="match status" value="1"/>
</dbReference>
<dbReference type="PROSITE" id="PS00211">
    <property type="entry name" value="ABC_TRANSPORTER_1"/>
    <property type="match status" value="1"/>
</dbReference>
<dbReference type="GO" id="GO:0016887">
    <property type="term" value="F:ATP hydrolysis activity"/>
    <property type="evidence" value="ECO:0007669"/>
    <property type="project" value="InterPro"/>
</dbReference>